<dbReference type="PANTHER" id="PTHR12817:SF0">
    <property type="entry name" value="GEO08327P1"/>
    <property type="match status" value="1"/>
</dbReference>
<dbReference type="InterPro" id="IPR037992">
    <property type="entry name" value="TRAPPC6/Trs33"/>
</dbReference>
<accession>A0A8J5UDU7</accession>
<keyword evidence="3" id="KW-1185">Reference proteome</keyword>
<dbReference type="GO" id="GO:0030008">
    <property type="term" value="C:TRAPP complex"/>
    <property type="evidence" value="ECO:0007669"/>
    <property type="project" value="TreeGrafter"/>
</dbReference>
<dbReference type="InterPro" id="IPR007194">
    <property type="entry name" value="TRAPP_component"/>
</dbReference>
<dbReference type="GO" id="GO:0005801">
    <property type="term" value="C:cis-Golgi network"/>
    <property type="evidence" value="ECO:0007669"/>
    <property type="project" value="TreeGrafter"/>
</dbReference>
<dbReference type="Pfam" id="PF04051">
    <property type="entry name" value="TRAPP"/>
    <property type="match status" value="1"/>
</dbReference>
<evidence type="ECO:0000256" key="1">
    <source>
        <dbReference type="SAM" id="MobiDB-lite"/>
    </source>
</evidence>
<dbReference type="AlphaFoldDB" id="A0A8J5UDU7"/>
<sequence length="224" mass="25384">MNDDILDKQSYVSNASLHYLLQELIPMTIRVSHKLSDPTTTSKLAIESQDTQDNDGHHPNTQPDKPLSTIPNDFPGTISILAHPSLQQDEITIRIENYGYQIGLKIANVLLYKMTNSKLIVDVLDVMKFVCRDVWVCMYNKQMDNLRTNHRGTFVLVDNNYRLINQLNSPKGMQDTLNKSKVYLWFPCGVIRGILASFGVDANVSAEITQFPSVTFNIHTTINN</sequence>
<dbReference type="CDD" id="cd14944">
    <property type="entry name" value="TRAPPC6A_Trs33"/>
    <property type="match status" value="1"/>
</dbReference>
<comment type="caution">
    <text evidence="2">The sequence shown here is derived from an EMBL/GenBank/DDBJ whole genome shotgun (WGS) entry which is preliminary data.</text>
</comment>
<reference evidence="2 3" key="1">
    <citation type="journal article" date="2021" name="DNA Res.">
        <title>Genome analysis of Candida subhashii reveals its hybrid nature and dual mitochondrial genome conformations.</title>
        <authorList>
            <person name="Mixao V."/>
            <person name="Hegedusova E."/>
            <person name="Saus E."/>
            <person name="Pryszcz L.P."/>
            <person name="Cillingova A."/>
            <person name="Nosek J."/>
            <person name="Gabaldon T."/>
        </authorList>
    </citation>
    <scope>NUCLEOTIDE SEQUENCE [LARGE SCALE GENOMIC DNA]</scope>
    <source>
        <strain evidence="2 3">CBS 10753</strain>
    </source>
</reference>
<dbReference type="Proteomes" id="UP000694255">
    <property type="component" value="Unassembled WGS sequence"/>
</dbReference>
<dbReference type="EMBL" id="JAGSYN010000276">
    <property type="protein sequence ID" value="KAG7660618.1"/>
    <property type="molecule type" value="Genomic_DNA"/>
</dbReference>
<name>A0A8J5UDU7_9ASCO</name>
<dbReference type="OrthoDB" id="941624at2759"/>
<evidence type="ECO:0000313" key="2">
    <source>
        <dbReference type="EMBL" id="KAG7660618.1"/>
    </source>
</evidence>
<feature type="region of interest" description="Disordered" evidence="1">
    <location>
        <begin position="49"/>
        <end position="69"/>
    </location>
</feature>
<dbReference type="RefSeq" id="XP_049260851.1">
    <property type="nucleotide sequence ID" value="XM_049409998.1"/>
</dbReference>
<protein>
    <submittedName>
        <fullName evidence="2">TRS33</fullName>
    </submittedName>
</protein>
<organism evidence="2 3">
    <name type="scientific">[Candida] subhashii</name>
    <dbReference type="NCBI Taxonomy" id="561895"/>
    <lineage>
        <taxon>Eukaryota</taxon>
        <taxon>Fungi</taxon>
        <taxon>Dikarya</taxon>
        <taxon>Ascomycota</taxon>
        <taxon>Saccharomycotina</taxon>
        <taxon>Pichiomycetes</taxon>
        <taxon>Debaryomycetaceae</taxon>
        <taxon>Spathaspora</taxon>
    </lineage>
</organism>
<dbReference type="GeneID" id="73472684"/>
<dbReference type="PANTHER" id="PTHR12817">
    <property type="entry name" value="TRAFFICKING PROTEIN PARTICLE COMPLEX SUBUNIT 6B"/>
    <property type="match status" value="1"/>
</dbReference>
<proteinExistence type="predicted"/>
<dbReference type="GO" id="GO:0006888">
    <property type="term" value="P:endoplasmic reticulum to Golgi vesicle-mediated transport"/>
    <property type="evidence" value="ECO:0007669"/>
    <property type="project" value="TreeGrafter"/>
</dbReference>
<gene>
    <name evidence="2" type="ORF">J8A68_005884</name>
</gene>
<evidence type="ECO:0000313" key="3">
    <source>
        <dbReference type="Proteomes" id="UP000694255"/>
    </source>
</evidence>
<dbReference type="GO" id="GO:0005802">
    <property type="term" value="C:trans-Golgi network"/>
    <property type="evidence" value="ECO:0007669"/>
    <property type="project" value="TreeGrafter"/>
</dbReference>